<sequence length="261" mass="29768">MPSLWLFISMVALVSCQDYHYQRPHTPFFAETARPQPQTTRFVVQTLGRTYGLETQRAPAVYEDHQTQIVQVLEQRQVPQYQQQQQYAYQPQQQLHTSIYQNPLLARTNYQAPVPAAPAPPPNYYVPPQQPQQSQLQPQQTQAPNYYPQQQPAAQPPALDGFDYKQTVPGDTREYQRFVTSCPGGGQCQQKELSPGEVDDSHKKVLQTARASTQPRVEGCFKSPVIYVPVGAAVNAQGQLRPKNRRANERQEQVLSRYPYN</sequence>
<evidence type="ECO:0000313" key="3">
    <source>
        <dbReference type="RefSeq" id="XP_016978575.1"/>
    </source>
</evidence>
<feature type="compositionally biased region" description="Low complexity" evidence="1">
    <location>
        <begin position="131"/>
        <end position="158"/>
    </location>
</feature>
<feature type="region of interest" description="Disordered" evidence="1">
    <location>
        <begin position="112"/>
        <end position="162"/>
    </location>
</feature>
<evidence type="ECO:0000256" key="2">
    <source>
        <dbReference type="SAM" id="SignalP"/>
    </source>
</evidence>
<organism evidence="3">
    <name type="scientific">Drosophila rhopaloa</name>
    <name type="common">Fruit fly</name>
    <dbReference type="NCBI Taxonomy" id="1041015"/>
    <lineage>
        <taxon>Eukaryota</taxon>
        <taxon>Metazoa</taxon>
        <taxon>Ecdysozoa</taxon>
        <taxon>Arthropoda</taxon>
        <taxon>Hexapoda</taxon>
        <taxon>Insecta</taxon>
        <taxon>Pterygota</taxon>
        <taxon>Neoptera</taxon>
        <taxon>Endopterygota</taxon>
        <taxon>Diptera</taxon>
        <taxon>Brachycera</taxon>
        <taxon>Muscomorpha</taxon>
        <taxon>Ephydroidea</taxon>
        <taxon>Drosophilidae</taxon>
        <taxon>Drosophila</taxon>
        <taxon>Sophophora</taxon>
    </lineage>
</organism>
<dbReference type="OrthoDB" id="8068737at2759"/>
<reference evidence="3" key="1">
    <citation type="submission" date="2025-08" db="UniProtKB">
        <authorList>
            <consortium name="RefSeq"/>
        </authorList>
    </citation>
    <scope>IDENTIFICATION</scope>
</reference>
<accession>A0A6P4EK40</accession>
<evidence type="ECO:0000256" key="1">
    <source>
        <dbReference type="SAM" id="MobiDB-lite"/>
    </source>
</evidence>
<protein>
    <submittedName>
        <fullName evidence="3">Altered inheritance of mitochondria protein 3</fullName>
    </submittedName>
</protein>
<dbReference type="RefSeq" id="XP_016978575.1">
    <property type="nucleotide sequence ID" value="XM_017123086.1"/>
</dbReference>
<feature type="signal peptide" evidence="2">
    <location>
        <begin position="1"/>
        <end position="16"/>
    </location>
</feature>
<feature type="compositionally biased region" description="Pro residues" evidence="1">
    <location>
        <begin position="115"/>
        <end position="130"/>
    </location>
</feature>
<keyword evidence="2" id="KW-0732">Signal</keyword>
<proteinExistence type="predicted"/>
<feature type="chain" id="PRO_5027947281" evidence="2">
    <location>
        <begin position="17"/>
        <end position="261"/>
    </location>
</feature>
<gene>
    <name evidence="3" type="primary">LOC108044189</name>
</gene>
<dbReference type="AlphaFoldDB" id="A0A6P4EK40"/>
<name>A0A6P4EK40_DRORH</name>